<comment type="caution">
    <text evidence="1">The sequence shown here is derived from an EMBL/GenBank/DDBJ whole genome shotgun (WGS) entry which is preliminary data.</text>
</comment>
<gene>
    <name evidence="1" type="ORF">U0070_017743</name>
</gene>
<protein>
    <submittedName>
        <fullName evidence="1">Uncharacterized protein</fullName>
    </submittedName>
</protein>
<dbReference type="AlphaFoldDB" id="A0AAW0HTI4"/>
<dbReference type="Proteomes" id="UP001488838">
    <property type="component" value="Unassembled WGS sequence"/>
</dbReference>
<reference evidence="1 2" key="1">
    <citation type="journal article" date="2023" name="bioRxiv">
        <title>Conserved and derived expression patterns and positive selection on dental genes reveal complex evolutionary context of ever-growing rodent molars.</title>
        <authorList>
            <person name="Calamari Z.T."/>
            <person name="Song A."/>
            <person name="Cohen E."/>
            <person name="Akter M."/>
            <person name="Roy R.D."/>
            <person name="Hallikas O."/>
            <person name="Christensen M.M."/>
            <person name="Li P."/>
            <person name="Marangoni P."/>
            <person name="Jernvall J."/>
            <person name="Klein O.D."/>
        </authorList>
    </citation>
    <scope>NUCLEOTIDE SEQUENCE [LARGE SCALE GENOMIC DNA]</scope>
    <source>
        <strain evidence="1">V071</strain>
    </source>
</reference>
<name>A0AAW0HTI4_MYOGA</name>
<organism evidence="1 2">
    <name type="scientific">Myodes glareolus</name>
    <name type="common">Bank vole</name>
    <name type="synonym">Clethrionomys glareolus</name>
    <dbReference type="NCBI Taxonomy" id="447135"/>
    <lineage>
        <taxon>Eukaryota</taxon>
        <taxon>Metazoa</taxon>
        <taxon>Chordata</taxon>
        <taxon>Craniata</taxon>
        <taxon>Vertebrata</taxon>
        <taxon>Euteleostomi</taxon>
        <taxon>Mammalia</taxon>
        <taxon>Eutheria</taxon>
        <taxon>Euarchontoglires</taxon>
        <taxon>Glires</taxon>
        <taxon>Rodentia</taxon>
        <taxon>Myomorpha</taxon>
        <taxon>Muroidea</taxon>
        <taxon>Cricetidae</taxon>
        <taxon>Arvicolinae</taxon>
        <taxon>Myodes</taxon>
    </lineage>
</organism>
<dbReference type="EMBL" id="JBBHLL010000340">
    <property type="protein sequence ID" value="KAK7805460.1"/>
    <property type="molecule type" value="Genomic_DNA"/>
</dbReference>
<accession>A0AAW0HTI4</accession>
<sequence length="80" mass="8903">MFKALRGSLEECRFLDLLPWTSTAGSLGRMMSVKSSDLSCSVLQHHSRPLDHISFELFDDDALKTAEDFHALGTGKKGFD</sequence>
<evidence type="ECO:0000313" key="2">
    <source>
        <dbReference type="Proteomes" id="UP001488838"/>
    </source>
</evidence>
<keyword evidence="2" id="KW-1185">Reference proteome</keyword>
<evidence type="ECO:0000313" key="1">
    <source>
        <dbReference type="EMBL" id="KAK7805460.1"/>
    </source>
</evidence>
<proteinExistence type="predicted"/>